<evidence type="ECO:0000313" key="2">
    <source>
        <dbReference type="EMBL" id="ATU83793.1"/>
    </source>
</evidence>
<sequence>MSNNFVMKTHSGFFLTFKKLASIMLFILISQRPSYLSSLAMIALTLKNISYIILDSFLGEKSWFWNCLKLMKPRDNFLAKPRR</sequence>
<evidence type="ECO:0000256" key="1">
    <source>
        <dbReference type="SAM" id="Phobius"/>
    </source>
</evidence>
<feature type="transmembrane region" description="Helical" evidence="1">
    <location>
        <begin position="35"/>
        <end position="54"/>
    </location>
</feature>
<reference evidence="2" key="1">
    <citation type="journal article" date="2018" name="Aquaculture">
        <title>Complete genome sequence of a white spot syndrome virus associated with a disease incursion in Australia.</title>
        <authorList>
            <person name="Oakey J."/>
            <person name="Smith C.S."/>
        </authorList>
    </citation>
    <scope>NUCLEOTIDE SEQUENCE [LARGE SCALE GENOMIC DNA]</scope>
    <source>
        <strain evidence="2">WSSV-AU</strain>
    </source>
</reference>
<proteinExistence type="predicted"/>
<name>A0A2D3I5Y8_9VIRU</name>
<feature type="transmembrane region" description="Helical" evidence="1">
    <location>
        <begin position="12"/>
        <end position="29"/>
    </location>
</feature>
<keyword evidence="1" id="KW-0472">Membrane</keyword>
<accession>A0A2D3I5Y8</accession>
<keyword evidence="1" id="KW-0812">Transmembrane</keyword>
<organism evidence="2">
    <name type="scientific">White spot syndrome virus</name>
    <dbReference type="NCBI Taxonomy" id="342409"/>
    <lineage>
        <taxon>Viruses</taxon>
        <taxon>Viruses incertae sedis</taxon>
        <taxon>Naldaviricetes</taxon>
        <taxon>Nimaviridae</taxon>
        <taxon>Whispovirus</taxon>
    </lineage>
</organism>
<dbReference type="EMBL" id="MF768985">
    <property type="protein sequence ID" value="ATU83793.1"/>
    <property type="molecule type" value="Genomic_DNA"/>
</dbReference>
<keyword evidence="1" id="KW-1133">Transmembrane helix</keyword>
<protein>
    <submittedName>
        <fullName evidence="2">ORF102</fullName>
    </submittedName>
</protein>
<dbReference type="Proteomes" id="UP000267516">
    <property type="component" value="Segment"/>
</dbReference>